<dbReference type="EMBL" id="KV417483">
    <property type="protein sequence ID" value="KZP33257.1"/>
    <property type="molecule type" value="Genomic_DNA"/>
</dbReference>
<evidence type="ECO:0000259" key="12">
    <source>
        <dbReference type="Pfam" id="PF02096"/>
    </source>
</evidence>
<dbReference type="AlphaFoldDB" id="A0A166W0N2"/>
<feature type="transmembrane region" description="Helical" evidence="11">
    <location>
        <begin position="87"/>
        <end position="105"/>
    </location>
</feature>
<evidence type="ECO:0000256" key="8">
    <source>
        <dbReference type="ARBA" id="ARBA00023136"/>
    </source>
</evidence>
<protein>
    <recommendedName>
        <fullName evidence="12">Membrane insertase YidC/Oxa/ALB C-terminal domain-containing protein</fullName>
    </recommendedName>
</protein>
<sequence>MEAVNVTTGLPWFYTIIVGSVLVRLSTFYWTIQQTRMTARVKKAPQIEVAKKKLEEAKETRDQFKVGMAGQEMQKAYKDAGVSMAKMVIFPLIQLPPAIGLFLGVKHLCALPVEQLTHSGFSLIPDLTLVSGTAAFDPYYILPLVGCVALNAQLKLSMRDLAPEQTTAPHVMNAVRVASPIILYFSAFFPAGLLVSISTGIGFSLAQAAFFRNHAIRRKLKLPFLVQNAQKQPSIRQSIAYGAKQANEKGWGKQALSLFRIPGLGEATATPVTSAAATQRKGKVAKTARSQAPKGNFMERPAPQK</sequence>
<dbReference type="GO" id="GO:0032979">
    <property type="term" value="P:protein insertion into mitochondrial inner membrane from matrix"/>
    <property type="evidence" value="ECO:0007669"/>
    <property type="project" value="TreeGrafter"/>
</dbReference>
<evidence type="ECO:0000256" key="1">
    <source>
        <dbReference type="ARBA" id="ARBA00004448"/>
    </source>
</evidence>
<keyword evidence="3 9" id="KW-0812">Transmembrane</keyword>
<dbReference type="InterPro" id="IPR028055">
    <property type="entry name" value="YidC/Oxa/ALB_C"/>
</dbReference>
<keyword evidence="7" id="KW-0496">Mitochondrion</keyword>
<feature type="transmembrane region" description="Helical" evidence="11">
    <location>
        <begin position="12"/>
        <end position="32"/>
    </location>
</feature>
<name>A0A166W0N2_9AGAM</name>
<organism evidence="13 14">
    <name type="scientific">Athelia psychrophila</name>
    <dbReference type="NCBI Taxonomy" id="1759441"/>
    <lineage>
        <taxon>Eukaryota</taxon>
        <taxon>Fungi</taxon>
        <taxon>Dikarya</taxon>
        <taxon>Basidiomycota</taxon>
        <taxon>Agaricomycotina</taxon>
        <taxon>Agaricomycetes</taxon>
        <taxon>Agaricomycetidae</taxon>
        <taxon>Atheliales</taxon>
        <taxon>Atheliaceae</taxon>
        <taxon>Athelia</taxon>
    </lineage>
</organism>
<keyword evidence="14" id="KW-1185">Reference proteome</keyword>
<evidence type="ECO:0000256" key="7">
    <source>
        <dbReference type="ARBA" id="ARBA00023128"/>
    </source>
</evidence>
<comment type="similarity">
    <text evidence="2 9">Belongs to the OXA1/ALB3/YidC family.</text>
</comment>
<keyword evidence="4" id="KW-0999">Mitochondrion inner membrane</keyword>
<dbReference type="PANTHER" id="PTHR12428">
    <property type="entry name" value="OXA1"/>
    <property type="match status" value="1"/>
</dbReference>
<dbReference type="GO" id="GO:0032977">
    <property type="term" value="F:membrane insertase activity"/>
    <property type="evidence" value="ECO:0007669"/>
    <property type="project" value="InterPro"/>
</dbReference>
<evidence type="ECO:0000256" key="10">
    <source>
        <dbReference type="SAM" id="MobiDB-lite"/>
    </source>
</evidence>
<evidence type="ECO:0000256" key="3">
    <source>
        <dbReference type="ARBA" id="ARBA00022692"/>
    </source>
</evidence>
<evidence type="ECO:0000256" key="2">
    <source>
        <dbReference type="ARBA" id="ARBA00009877"/>
    </source>
</evidence>
<dbReference type="GO" id="GO:0005743">
    <property type="term" value="C:mitochondrial inner membrane"/>
    <property type="evidence" value="ECO:0007669"/>
    <property type="project" value="UniProtKB-SubCell"/>
</dbReference>
<evidence type="ECO:0000313" key="14">
    <source>
        <dbReference type="Proteomes" id="UP000076532"/>
    </source>
</evidence>
<gene>
    <name evidence="13" type="ORF">FIBSPDRAFT_721717</name>
</gene>
<keyword evidence="5" id="KW-0809">Transit peptide</keyword>
<evidence type="ECO:0000256" key="9">
    <source>
        <dbReference type="RuleBase" id="RU003945"/>
    </source>
</evidence>
<reference evidence="13 14" key="1">
    <citation type="journal article" date="2016" name="Mol. Biol. Evol.">
        <title>Comparative Genomics of Early-Diverging Mushroom-Forming Fungi Provides Insights into the Origins of Lignocellulose Decay Capabilities.</title>
        <authorList>
            <person name="Nagy L.G."/>
            <person name="Riley R."/>
            <person name="Tritt A."/>
            <person name="Adam C."/>
            <person name="Daum C."/>
            <person name="Floudas D."/>
            <person name="Sun H."/>
            <person name="Yadav J.S."/>
            <person name="Pangilinan J."/>
            <person name="Larsson K.H."/>
            <person name="Matsuura K."/>
            <person name="Barry K."/>
            <person name="Labutti K."/>
            <person name="Kuo R."/>
            <person name="Ohm R.A."/>
            <person name="Bhattacharya S.S."/>
            <person name="Shirouzu T."/>
            <person name="Yoshinaga Y."/>
            <person name="Martin F.M."/>
            <person name="Grigoriev I.V."/>
            <person name="Hibbett D.S."/>
        </authorList>
    </citation>
    <scope>NUCLEOTIDE SEQUENCE [LARGE SCALE GENOMIC DNA]</scope>
    <source>
        <strain evidence="13 14">CBS 109695</strain>
    </source>
</reference>
<dbReference type="Pfam" id="PF02096">
    <property type="entry name" value="60KD_IMP"/>
    <property type="match status" value="1"/>
</dbReference>
<dbReference type="InterPro" id="IPR001708">
    <property type="entry name" value="YidC/ALB3/OXA1/COX18"/>
</dbReference>
<dbReference type="PANTHER" id="PTHR12428:SF66">
    <property type="entry name" value="MITOCHONDRIAL INNER MEMBRANE PROTEIN OXA1L"/>
    <property type="match status" value="1"/>
</dbReference>
<dbReference type="STRING" id="436010.A0A166W0N2"/>
<comment type="subcellular location">
    <subcellularLocation>
        <location evidence="9">Membrane</location>
        <topology evidence="9">Multi-pass membrane protein</topology>
    </subcellularLocation>
    <subcellularLocation>
        <location evidence="1">Mitochondrion inner membrane</location>
        <topology evidence="1">Multi-pass membrane protein</topology>
    </subcellularLocation>
</comment>
<feature type="compositionally biased region" description="Low complexity" evidence="10">
    <location>
        <begin position="269"/>
        <end position="278"/>
    </location>
</feature>
<accession>A0A166W0N2</accession>
<evidence type="ECO:0000256" key="5">
    <source>
        <dbReference type="ARBA" id="ARBA00022946"/>
    </source>
</evidence>
<dbReference type="Proteomes" id="UP000076532">
    <property type="component" value="Unassembled WGS sequence"/>
</dbReference>
<feature type="domain" description="Membrane insertase YidC/Oxa/ALB C-terminal" evidence="12">
    <location>
        <begin position="12"/>
        <end position="212"/>
    </location>
</feature>
<feature type="transmembrane region" description="Helical" evidence="11">
    <location>
        <begin position="181"/>
        <end position="211"/>
    </location>
</feature>
<keyword evidence="8 11" id="KW-0472">Membrane</keyword>
<feature type="region of interest" description="Disordered" evidence="10">
    <location>
        <begin position="269"/>
        <end position="305"/>
    </location>
</feature>
<evidence type="ECO:0000313" key="13">
    <source>
        <dbReference type="EMBL" id="KZP33257.1"/>
    </source>
</evidence>
<dbReference type="CDD" id="cd20069">
    <property type="entry name" value="5TM_Oxa1-like"/>
    <property type="match status" value="1"/>
</dbReference>
<evidence type="ECO:0000256" key="6">
    <source>
        <dbReference type="ARBA" id="ARBA00022989"/>
    </source>
</evidence>
<evidence type="ECO:0000256" key="4">
    <source>
        <dbReference type="ARBA" id="ARBA00022792"/>
    </source>
</evidence>
<evidence type="ECO:0000256" key="11">
    <source>
        <dbReference type="SAM" id="Phobius"/>
    </source>
</evidence>
<keyword evidence="6 11" id="KW-1133">Transmembrane helix</keyword>
<proteinExistence type="inferred from homology"/>
<dbReference type="OrthoDB" id="2148490at2759"/>